<reference evidence="3 4" key="1">
    <citation type="submission" date="2020-04" db="EMBL/GenBank/DDBJ databases">
        <title>Phylogenetic Diversity and Antibacterial Activity against Ralstonia solanacearum of Endophytic Actinomycete Isolated from Moss.</title>
        <authorList>
            <person name="Zhuang X."/>
        </authorList>
    </citation>
    <scope>NUCLEOTIDE SEQUENCE [LARGE SCALE GENOMIC DNA]</scope>
    <source>
        <strain evidence="3 4">LD120</strain>
    </source>
</reference>
<organism evidence="3 4">
    <name type="scientific">Streptomyces physcomitrii</name>
    <dbReference type="NCBI Taxonomy" id="2724184"/>
    <lineage>
        <taxon>Bacteria</taxon>
        <taxon>Bacillati</taxon>
        <taxon>Actinomycetota</taxon>
        <taxon>Actinomycetes</taxon>
        <taxon>Kitasatosporales</taxon>
        <taxon>Streptomycetaceae</taxon>
        <taxon>Streptomyces</taxon>
    </lineage>
</organism>
<feature type="domain" description="PPM-type phosphatase" evidence="2">
    <location>
        <begin position="168"/>
        <end position="383"/>
    </location>
</feature>
<dbReference type="Pfam" id="PF07228">
    <property type="entry name" value="SpoIIE"/>
    <property type="match status" value="1"/>
</dbReference>
<dbReference type="InterPro" id="IPR036457">
    <property type="entry name" value="PPM-type-like_dom_sf"/>
</dbReference>
<dbReference type="Gene3D" id="3.60.40.10">
    <property type="entry name" value="PPM-type phosphatase domain"/>
    <property type="match status" value="1"/>
</dbReference>
<gene>
    <name evidence="3" type="ORF">HFV08_30885</name>
</gene>
<evidence type="ECO:0000256" key="1">
    <source>
        <dbReference type="ARBA" id="ARBA00022801"/>
    </source>
</evidence>
<dbReference type="PANTHER" id="PTHR43156:SF2">
    <property type="entry name" value="STAGE II SPORULATION PROTEIN E"/>
    <property type="match status" value="1"/>
</dbReference>
<dbReference type="SUPFAM" id="SSF81606">
    <property type="entry name" value="PP2C-like"/>
    <property type="match status" value="1"/>
</dbReference>
<dbReference type="Proteomes" id="UP000772196">
    <property type="component" value="Unassembled WGS sequence"/>
</dbReference>
<accession>A0ABX1HAX0</accession>
<sequence>MERFSAVERALRGAAPDTLPDVLREQLRARYAATGGELLMGDYSMTRLQPIGGPPGTAPLPMHSGPAGRAFGAQEAQTVLTTSPALAEVYLPVTVHGDRLGVLSVTLPVERYSEEIRDELQEVAEALGHQIVVAERHTDRYVRARRADRLTLAAEIQWELLPGRSHSHPVFDLGAQLEPAYSIHGDNFDWTTSDGRLTLTVTNGMGEGIEAALLTSLAVNALRNARRAGLDLVGQANLADQALYGQHRGERHVSALLLRFTLADGQAEVVDAGSPRMWRLREGRVEPVELEAQLPLGMFEDTVYAVQRFQVDPGDRLVFVSDGVYDADSLLGERFSDRALTRALTRSRLLPPSQVPYAVLREVADHRGEADAEDDAMVVCLDWHGPQDGAGRAEPTTS</sequence>
<evidence type="ECO:0000313" key="4">
    <source>
        <dbReference type="Proteomes" id="UP000772196"/>
    </source>
</evidence>
<comment type="caution">
    <text evidence="3">The sequence shown here is derived from an EMBL/GenBank/DDBJ whole genome shotgun (WGS) entry which is preliminary data.</text>
</comment>
<protein>
    <submittedName>
        <fullName evidence="3">Serine/threonine-protein phosphatase</fullName>
    </submittedName>
</protein>
<evidence type="ECO:0000259" key="2">
    <source>
        <dbReference type="SMART" id="SM00331"/>
    </source>
</evidence>
<proteinExistence type="predicted"/>
<dbReference type="InterPro" id="IPR001932">
    <property type="entry name" value="PPM-type_phosphatase-like_dom"/>
</dbReference>
<evidence type="ECO:0000313" key="3">
    <source>
        <dbReference type="EMBL" id="NKI45551.1"/>
    </source>
</evidence>
<dbReference type="EMBL" id="JAAWWP010000040">
    <property type="protein sequence ID" value="NKI45551.1"/>
    <property type="molecule type" value="Genomic_DNA"/>
</dbReference>
<dbReference type="PANTHER" id="PTHR43156">
    <property type="entry name" value="STAGE II SPORULATION PROTEIN E-RELATED"/>
    <property type="match status" value="1"/>
</dbReference>
<dbReference type="SMART" id="SM00331">
    <property type="entry name" value="PP2C_SIG"/>
    <property type="match status" value="1"/>
</dbReference>
<dbReference type="InterPro" id="IPR052016">
    <property type="entry name" value="Bact_Sigma-Reg"/>
</dbReference>
<keyword evidence="1" id="KW-0378">Hydrolase</keyword>
<dbReference type="RefSeq" id="WP_168543867.1">
    <property type="nucleotide sequence ID" value="NZ_JAAWWP010000040.1"/>
</dbReference>
<name>A0ABX1HAX0_9ACTN</name>
<keyword evidence="4" id="KW-1185">Reference proteome</keyword>